<evidence type="ECO:0000313" key="15">
    <source>
        <dbReference type="EMBL" id="MDR6291151.1"/>
    </source>
</evidence>
<evidence type="ECO:0000256" key="6">
    <source>
        <dbReference type="ARBA" id="ARBA00022692"/>
    </source>
</evidence>
<dbReference type="Pfam" id="PF01292">
    <property type="entry name" value="Ni_hydr_CYTB"/>
    <property type="match status" value="1"/>
</dbReference>
<feature type="transmembrane region" description="Helical" evidence="13">
    <location>
        <begin position="49"/>
        <end position="67"/>
    </location>
</feature>
<protein>
    <submittedName>
        <fullName evidence="15">Cytochrome b561</fullName>
    </submittedName>
</protein>
<evidence type="ECO:0000256" key="4">
    <source>
        <dbReference type="ARBA" id="ARBA00022475"/>
    </source>
</evidence>
<dbReference type="Proteomes" id="UP001262410">
    <property type="component" value="Unassembled WGS sequence"/>
</dbReference>
<dbReference type="PANTHER" id="PTHR30529:SF6">
    <property type="entry name" value="BLL0291 PROTEIN"/>
    <property type="match status" value="1"/>
</dbReference>
<reference evidence="15 16" key="1">
    <citation type="submission" date="2023-07" db="EMBL/GenBank/DDBJ databases">
        <title>Sorghum-associated microbial communities from plants grown in Nebraska, USA.</title>
        <authorList>
            <person name="Schachtman D."/>
        </authorList>
    </citation>
    <scope>NUCLEOTIDE SEQUENCE [LARGE SCALE GENOMIC DNA]</scope>
    <source>
        <strain evidence="15 16">584</strain>
    </source>
</reference>
<keyword evidence="11 13" id="KW-0472">Membrane</keyword>
<evidence type="ECO:0000256" key="9">
    <source>
        <dbReference type="ARBA" id="ARBA00022989"/>
    </source>
</evidence>
<dbReference type="InterPro" id="IPR011577">
    <property type="entry name" value="Cyt_b561_bac/Ni-Hgenase"/>
</dbReference>
<keyword evidence="4" id="KW-1003">Cell membrane</keyword>
<evidence type="ECO:0000256" key="3">
    <source>
        <dbReference type="ARBA" id="ARBA00022448"/>
    </source>
</evidence>
<dbReference type="Gene3D" id="1.20.950.20">
    <property type="entry name" value="Transmembrane di-heme cytochromes, Chain C"/>
    <property type="match status" value="1"/>
</dbReference>
<evidence type="ECO:0000256" key="12">
    <source>
        <dbReference type="ARBA" id="ARBA00037975"/>
    </source>
</evidence>
<evidence type="ECO:0000256" key="11">
    <source>
        <dbReference type="ARBA" id="ARBA00023136"/>
    </source>
</evidence>
<dbReference type="InterPro" id="IPR016174">
    <property type="entry name" value="Di-haem_cyt_TM"/>
</dbReference>
<feature type="domain" description="Cytochrome b561 bacterial/Ni-hydrogenase" evidence="14">
    <location>
        <begin position="6"/>
        <end position="175"/>
    </location>
</feature>
<gene>
    <name evidence="15" type="ORF">E9232_003677</name>
</gene>
<keyword evidence="16" id="KW-1185">Reference proteome</keyword>
<comment type="subcellular location">
    <subcellularLocation>
        <location evidence="2">Cell membrane</location>
        <topology evidence="2">Multi-pass membrane protein</topology>
    </subcellularLocation>
</comment>
<evidence type="ECO:0000313" key="16">
    <source>
        <dbReference type="Proteomes" id="UP001262410"/>
    </source>
</evidence>
<comment type="cofactor">
    <cofactor evidence="1">
        <name>heme b</name>
        <dbReference type="ChEBI" id="CHEBI:60344"/>
    </cofactor>
</comment>
<keyword evidence="3" id="KW-0813">Transport</keyword>
<dbReference type="RefSeq" id="WP_309796129.1">
    <property type="nucleotide sequence ID" value="NZ_JAVDPW010000006.1"/>
</dbReference>
<feature type="transmembrane region" description="Helical" evidence="13">
    <location>
        <begin position="142"/>
        <end position="164"/>
    </location>
</feature>
<evidence type="ECO:0000256" key="1">
    <source>
        <dbReference type="ARBA" id="ARBA00001970"/>
    </source>
</evidence>
<comment type="caution">
    <text evidence="15">The sequence shown here is derived from an EMBL/GenBank/DDBJ whole genome shotgun (WGS) entry which is preliminary data.</text>
</comment>
<evidence type="ECO:0000256" key="7">
    <source>
        <dbReference type="ARBA" id="ARBA00022723"/>
    </source>
</evidence>
<evidence type="ECO:0000256" key="5">
    <source>
        <dbReference type="ARBA" id="ARBA00022617"/>
    </source>
</evidence>
<keyword evidence="10" id="KW-0408">Iron</keyword>
<keyword evidence="6 13" id="KW-0812">Transmembrane</keyword>
<dbReference type="InterPro" id="IPR052168">
    <property type="entry name" value="Cytochrome_b561_oxidase"/>
</dbReference>
<accession>A0ABU1JRA6</accession>
<organism evidence="15 16">
    <name type="scientific">Inquilinus ginsengisoli</name>
    <dbReference type="NCBI Taxonomy" id="363840"/>
    <lineage>
        <taxon>Bacteria</taxon>
        <taxon>Pseudomonadati</taxon>
        <taxon>Pseudomonadota</taxon>
        <taxon>Alphaproteobacteria</taxon>
        <taxon>Rhodospirillales</taxon>
        <taxon>Rhodospirillaceae</taxon>
        <taxon>Inquilinus</taxon>
    </lineage>
</organism>
<dbReference type="EMBL" id="JAVDPW010000006">
    <property type="protein sequence ID" value="MDR6291151.1"/>
    <property type="molecule type" value="Genomic_DNA"/>
</dbReference>
<feature type="transmembrane region" description="Helical" evidence="13">
    <location>
        <begin position="87"/>
        <end position="107"/>
    </location>
</feature>
<name>A0ABU1JRA6_9PROT</name>
<dbReference type="SUPFAM" id="SSF81342">
    <property type="entry name" value="Transmembrane di-heme cytochromes"/>
    <property type="match status" value="1"/>
</dbReference>
<evidence type="ECO:0000256" key="10">
    <source>
        <dbReference type="ARBA" id="ARBA00023004"/>
    </source>
</evidence>
<comment type="similarity">
    <text evidence="12">Belongs to the cytochrome b561 family.</text>
</comment>
<dbReference type="PANTHER" id="PTHR30529">
    <property type="entry name" value="CYTOCHROME B561"/>
    <property type="match status" value="1"/>
</dbReference>
<sequence>MTGEPRFTAFSRILHWVMAVLILAMLFIGVGMVASVSERYRLLVSIHKPLGVLILVLVVVRIANRLFNVPPPLPRHMPAWQKLAARASHLVLYALMLAMPLVGWGMLSAAGYPIVLYGPVHLPAILPQDAMLYAALRQAHTVLAYLLFATILAHLGAALMHALIHRDGVFTSMASWKARGGEAVRKG</sequence>
<evidence type="ECO:0000256" key="8">
    <source>
        <dbReference type="ARBA" id="ARBA00022982"/>
    </source>
</evidence>
<keyword evidence="5" id="KW-0349">Heme</keyword>
<feature type="transmembrane region" description="Helical" evidence="13">
    <location>
        <begin position="13"/>
        <end position="37"/>
    </location>
</feature>
<keyword evidence="9 13" id="KW-1133">Transmembrane helix</keyword>
<keyword evidence="8" id="KW-0249">Electron transport</keyword>
<keyword evidence="7" id="KW-0479">Metal-binding</keyword>
<evidence type="ECO:0000256" key="13">
    <source>
        <dbReference type="SAM" id="Phobius"/>
    </source>
</evidence>
<evidence type="ECO:0000256" key="2">
    <source>
        <dbReference type="ARBA" id="ARBA00004651"/>
    </source>
</evidence>
<evidence type="ECO:0000259" key="14">
    <source>
        <dbReference type="Pfam" id="PF01292"/>
    </source>
</evidence>
<proteinExistence type="inferred from homology"/>